<dbReference type="HOGENOM" id="CLU_2609921_0_0_1"/>
<proteinExistence type="predicted"/>
<accession>A0A0D9Z115</accession>
<evidence type="ECO:0000256" key="1">
    <source>
        <dbReference type="SAM" id="MobiDB-lite"/>
    </source>
</evidence>
<feature type="region of interest" description="Disordered" evidence="1">
    <location>
        <begin position="1"/>
        <end position="34"/>
    </location>
</feature>
<organism evidence="2">
    <name type="scientific">Oryza glumipatula</name>
    <dbReference type="NCBI Taxonomy" id="40148"/>
    <lineage>
        <taxon>Eukaryota</taxon>
        <taxon>Viridiplantae</taxon>
        <taxon>Streptophyta</taxon>
        <taxon>Embryophyta</taxon>
        <taxon>Tracheophyta</taxon>
        <taxon>Spermatophyta</taxon>
        <taxon>Magnoliopsida</taxon>
        <taxon>Liliopsida</taxon>
        <taxon>Poales</taxon>
        <taxon>Poaceae</taxon>
        <taxon>BOP clade</taxon>
        <taxon>Oryzoideae</taxon>
        <taxon>Oryzeae</taxon>
        <taxon>Oryzinae</taxon>
        <taxon>Oryza</taxon>
    </lineage>
</organism>
<reference evidence="2" key="1">
    <citation type="submission" date="2015-04" db="UniProtKB">
        <authorList>
            <consortium name="EnsemblPlants"/>
        </authorList>
    </citation>
    <scope>IDENTIFICATION</scope>
</reference>
<reference evidence="2" key="2">
    <citation type="submission" date="2018-05" db="EMBL/GenBank/DDBJ databases">
        <title>OgluRS3 (Oryza glumaepatula Reference Sequence Version 3).</title>
        <authorList>
            <person name="Zhang J."/>
            <person name="Kudrna D."/>
            <person name="Lee S."/>
            <person name="Talag J."/>
            <person name="Welchert J."/>
            <person name="Wing R.A."/>
        </authorList>
    </citation>
    <scope>NUCLEOTIDE SEQUENCE [LARGE SCALE GENOMIC DNA]</scope>
</reference>
<sequence>MPTSMDVVPAGPLHRASSAARRPCGQRPPQPTYSLPLTTTAVVAAHLGHRPPSPSMITTLVVHPHTGREVYSLPAMSVM</sequence>
<dbReference type="Gramene" id="OGLUM03G00810.1">
    <property type="protein sequence ID" value="OGLUM03G00810.1"/>
    <property type="gene ID" value="OGLUM03G00810"/>
</dbReference>
<evidence type="ECO:0000313" key="2">
    <source>
        <dbReference type="EnsemblPlants" id="OGLUM03G00810.1"/>
    </source>
</evidence>
<evidence type="ECO:0000313" key="3">
    <source>
        <dbReference type="Proteomes" id="UP000026961"/>
    </source>
</evidence>
<dbReference type="Proteomes" id="UP000026961">
    <property type="component" value="Chromosome 3"/>
</dbReference>
<protein>
    <submittedName>
        <fullName evidence="2">Uncharacterized protein</fullName>
    </submittedName>
</protein>
<keyword evidence="3" id="KW-1185">Reference proteome</keyword>
<dbReference type="EnsemblPlants" id="OGLUM03G00810.1">
    <property type="protein sequence ID" value="OGLUM03G00810.1"/>
    <property type="gene ID" value="OGLUM03G00810"/>
</dbReference>
<dbReference type="AlphaFoldDB" id="A0A0D9Z115"/>
<name>A0A0D9Z115_9ORYZ</name>